<feature type="domain" description="Calcineurin-like phosphoesterase" evidence="1">
    <location>
        <begin position="54"/>
        <end position="223"/>
    </location>
</feature>
<proteinExistence type="predicted"/>
<dbReference type="SUPFAM" id="SSF56300">
    <property type="entry name" value="Metallo-dependent phosphatases"/>
    <property type="match status" value="1"/>
</dbReference>
<dbReference type="AlphaFoldDB" id="A0A7C5KFL4"/>
<name>A0A7C5KFL4_9BACT</name>
<accession>A0A7C5KFL4</accession>
<dbReference type="Pfam" id="PF00149">
    <property type="entry name" value="Metallophos"/>
    <property type="match status" value="1"/>
</dbReference>
<sequence>MNRRDFVKLTFGLFASISLFEFPTELFAKEDTLYLRSLELINNKIKFFSDDYFSFIVMGDSHRNDRVLKKAFELARSYDPLFVLFTGDMTNDGYEFEYKDFLNMCTLLGDIPIFPIIGNHEIRNSTKALYETYMGPLNYTLCIDRLNLKLVCIDNSEGMLKENQLQFLDKELSDEEKILFVAMHEPPSYSDWWIHSYNKGDKEAINIISAHQVGAVFQGHIHLYDHKVINGINYYISGGAGGKIFPLNFGDPSYNILHVKIIKGKVSVEELQLRRFFDVNELLSLENNLGILG</sequence>
<dbReference type="PANTHER" id="PTHR43143:SF1">
    <property type="entry name" value="SERINE_THREONINE-PROTEIN PHOSPHATASE CPPED1"/>
    <property type="match status" value="1"/>
</dbReference>
<dbReference type="Gene3D" id="3.60.21.10">
    <property type="match status" value="1"/>
</dbReference>
<dbReference type="InterPro" id="IPR051918">
    <property type="entry name" value="STPP_CPPED1"/>
</dbReference>
<gene>
    <name evidence="2" type="ORF">ENL70_05595</name>
</gene>
<comment type="caution">
    <text evidence="2">The sequence shown here is derived from an EMBL/GenBank/DDBJ whole genome shotgun (WGS) entry which is preliminary data.</text>
</comment>
<dbReference type="InterPro" id="IPR029052">
    <property type="entry name" value="Metallo-depent_PP-like"/>
</dbReference>
<evidence type="ECO:0000259" key="1">
    <source>
        <dbReference type="Pfam" id="PF00149"/>
    </source>
</evidence>
<organism evidence="2">
    <name type="scientific">Thermodesulfobium narugense</name>
    <dbReference type="NCBI Taxonomy" id="184064"/>
    <lineage>
        <taxon>Bacteria</taxon>
        <taxon>Pseudomonadati</taxon>
        <taxon>Thermodesulfobiota</taxon>
        <taxon>Thermodesulfobiia</taxon>
        <taxon>Thermodesulfobiales</taxon>
        <taxon>Thermodesulfobiaceae</taxon>
        <taxon>Thermodesulfobium</taxon>
    </lineage>
</organism>
<dbReference type="InterPro" id="IPR004843">
    <property type="entry name" value="Calcineurin-like_PHP"/>
</dbReference>
<dbReference type="GO" id="GO:0016787">
    <property type="term" value="F:hydrolase activity"/>
    <property type="evidence" value="ECO:0007669"/>
    <property type="project" value="InterPro"/>
</dbReference>
<reference evidence="2" key="1">
    <citation type="journal article" date="2020" name="mSystems">
        <title>Genome- and Community-Level Interaction Insights into Carbon Utilization and Element Cycling Functions of Hydrothermarchaeota in Hydrothermal Sediment.</title>
        <authorList>
            <person name="Zhou Z."/>
            <person name="Liu Y."/>
            <person name="Xu W."/>
            <person name="Pan J."/>
            <person name="Luo Z.H."/>
            <person name="Li M."/>
        </authorList>
    </citation>
    <scope>NUCLEOTIDE SEQUENCE [LARGE SCALE GENOMIC DNA]</scope>
    <source>
        <strain evidence="2">SpSt-1019</strain>
    </source>
</reference>
<protein>
    <recommendedName>
        <fullName evidence="1">Calcineurin-like phosphoesterase domain-containing protein</fullName>
    </recommendedName>
</protein>
<evidence type="ECO:0000313" key="2">
    <source>
        <dbReference type="EMBL" id="HHI66002.1"/>
    </source>
</evidence>
<dbReference type="PANTHER" id="PTHR43143">
    <property type="entry name" value="METALLOPHOSPHOESTERASE, CALCINEURIN SUPERFAMILY"/>
    <property type="match status" value="1"/>
</dbReference>
<dbReference type="EMBL" id="DRUY01000185">
    <property type="protein sequence ID" value="HHI66002.1"/>
    <property type="molecule type" value="Genomic_DNA"/>
</dbReference>